<dbReference type="SUPFAM" id="SSF51126">
    <property type="entry name" value="Pectin lyase-like"/>
    <property type="match status" value="1"/>
</dbReference>
<sequence>MGLFISFIFIIFCLSLSNISASNISINNTSSGDIHGALSIANSNDNIILQSGSYSGSNNINLQIIKNITIRGKGSSNQAIINGGGVSQLFSTAGNNLNIHLLMLLLLMLLMGS</sequence>
<dbReference type="InterPro" id="IPR011050">
    <property type="entry name" value="Pectin_lyase_fold/virulence"/>
</dbReference>
<keyword evidence="2" id="KW-1185">Reference proteome</keyword>
<organism evidence="1 2">
    <name type="scientific">Candidatus Methanobinarius endosymbioticus</name>
    <dbReference type="NCBI Taxonomy" id="2006182"/>
    <lineage>
        <taxon>Archaea</taxon>
        <taxon>Methanobacteriati</taxon>
        <taxon>Methanobacteriota</taxon>
        <taxon>Methanomada group</taxon>
        <taxon>Methanobacteria</taxon>
        <taxon>Methanobacteriales</taxon>
        <taxon>Methanobacteriaceae</taxon>
        <taxon>Candidatus Methanobinarius</taxon>
    </lineage>
</organism>
<comment type="caution">
    <text evidence="1">The sequence shown here is derived from an EMBL/GenBank/DDBJ whole genome shotgun (WGS) entry which is preliminary data.</text>
</comment>
<dbReference type="EMBL" id="NIZT01000059">
    <property type="protein sequence ID" value="RBQ22544.1"/>
    <property type="molecule type" value="Genomic_DNA"/>
</dbReference>
<proteinExistence type="predicted"/>
<protein>
    <submittedName>
        <fullName evidence="1">Uncharacterized protein</fullName>
    </submittedName>
</protein>
<evidence type="ECO:0000313" key="2">
    <source>
        <dbReference type="Proteomes" id="UP000253099"/>
    </source>
</evidence>
<accession>A0A366MAA9</accession>
<dbReference type="Proteomes" id="UP000253099">
    <property type="component" value="Unassembled WGS sequence"/>
</dbReference>
<evidence type="ECO:0000313" key="1">
    <source>
        <dbReference type="EMBL" id="RBQ22544.1"/>
    </source>
</evidence>
<gene>
    <name evidence="1" type="ORF">ALNOE001_17490</name>
</gene>
<name>A0A366MAA9_9EURY</name>
<dbReference type="AlphaFoldDB" id="A0A366MAA9"/>
<reference evidence="1 2" key="1">
    <citation type="submission" date="2018-06" db="EMBL/GenBank/DDBJ databases">
        <title>Genomic insight into two independent archaeal endosymbiosis events.</title>
        <authorList>
            <person name="Lind A.E."/>
            <person name="Lewis W.H."/>
            <person name="Spang A."/>
            <person name="Guy L."/>
            <person name="Embley M.T."/>
            <person name="Ettema T.J.G."/>
        </authorList>
    </citation>
    <scope>NUCLEOTIDE SEQUENCE [LARGE SCALE GENOMIC DNA]</scope>
    <source>
        <strain evidence="1">NOE</strain>
    </source>
</reference>